<dbReference type="GO" id="GO:0016020">
    <property type="term" value="C:membrane"/>
    <property type="evidence" value="ECO:0007669"/>
    <property type="project" value="UniProtKB-SubCell"/>
</dbReference>
<dbReference type="InterPro" id="IPR040327">
    <property type="entry name" value="At5g14285-like"/>
</dbReference>
<feature type="transmembrane region" description="Helical" evidence="6">
    <location>
        <begin position="6"/>
        <end position="24"/>
    </location>
</feature>
<dbReference type="PANTHER" id="PTHR31766">
    <property type="entry name" value="GLABROUS1 ENHANCER-BINDING PROTEIN-LIKE 2"/>
    <property type="match status" value="1"/>
</dbReference>
<feature type="domain" description="TLC" evidence="7">
    <location>
        <begin position="31"/>
        <end position="233"/>
    </location>
</feature>
<evidence type="ECO:0000256" key="6">
    <source>
        <dbReference type="SAM" id="Phobius"/>
    </source>
</evidence>
<evidence type="ECO:0000256" key="3">
    <source>
        <dbReference type="ARBA" id="ARBA00022989"/>
    </source>
</evidence>
<accession>A0A0C9S5F3</accession>
<organism evidence="8">
    <name type="scientific">Wollemia nobilis</name>
    <dbReference type="NCBI Taxonomy" id="56998"/>
    <lineage>
        <taxon>Eukaryota</taxon>
        <taxon>Viridiplantae</taxon>
        <taxon>Streptophyta</taxon>
        <taxon>Embryophyta</taxon>
        <taxon>Tracheophyta</taxon>
        <taxon>Spermatophyta</taxon>
        <taxon>Pinopsida</taxon>
        <taxon>Pinidae</taxon>
        <taxon>Conifers II</taxon>
        <taxon>Araucariales</taxon>
        <taxon>Araucariaceae</taxon>
        <taxon>Wollemia</taxon>
    </lineage>
</organism>
<sequence length="244" mass="27954">MDFHVLLPSIVLFAALYAFGYFVVFRKWKGKNRFEAASCGISLVHGTITCLASVYDMLHSPWKLDAINTRLENQIMEFSTAYFVVDLLHYLLVNPSDYLFIFHHFATSFYMLTCRYFTGHGGLSAVSLIAAGEATSPLQNVWTVSRMARAESELANRVYTSLSPFFTVYFTFMRCIVGPYVTWNLASFYFAGKADAVIPRWLAYTWMITVLMAIFGSIIWVYKLWSGLIRFYSRKGKVRAQKAD</sequence>
<keyword evidence="2 5" id="KW-0812">Transmembrane</keyword>
<name>A0A0C9S5F3_9CONI</name>
<dbReference type="PROSITE" id="PS50922">
    <property type="entry name" value="TLC"/>
    <property type="match status" value="1"/>
</dbReference>
<feature type="transmembrane region" description="Helical" evidence="6">
    <location>
        <begin position="158"/>
        <end position="181"/>
    </location>
</feature>
<dbReference type="Pfam" id="PF03798">
    <property type="entry name" value="TRAM_LAG1_CLN8"/>
    <property type="match status" value="1"/>
</dbReference>
<dbReference type="SMART" id="SM00724">
    <property type="entry name" value="TLC"/>
    <property type="match status" value="1"/>
</dbReference>
<keyword evidence="3 6" id="KW-1133">Transmembrane helix</keyword>
<evidence type="ECO:0000256" key="1">
    <source>
        <dbReference type="ARBA" id="ARBA00004141"/>
    </source>
</evidence>
<keyword evidence="4 5" id="KW-0472">Membrane</keyword>
<protein>
    <submittedName>
        <fullName evidence="8">TSA: Wollemia nobilis Ref_Wollemi_Transcript_19473_1062 transcribed RNA sequence</fullName>
    </submittedName>
</protein>
<evidence type="ECO:0000313" key="8">
    <source>
        <dbReference type="EMBL" id="JAG86053.1"/>
    </source>
</evidence>
<proteinExistence type="predicted"/>
<evidence type="ECO:0000256" key="4">
    <source>
        <dbReference type="ARBA" id="ARBA00023136"/>
    </source>
</evidence>
<evidence type="ECO:0000256" key="2">
    <source>
        <dbReference type="ARBA" id="ARBA00022692"/>
    </source>
</evidence>
<feature type="transmembrane region" description="Helical" evidence="6">
    <location>
        <begin position="201"/>
        <end position="225"/>
    </location>
</feature>
<dbReference type="PANTHER" id="PTHR31766:SF2">
    <property type="entry name" value="GLABROUS1 ENHANCER-BINDING PROTEIN-LIKE 2"/>
    <property type="match status" value="1"/>
</dbReference>
<evidence type="ECO:0000259" key="7">
    <source>
        <dbReference type="PROSITE" id="PS50922"/>
    </source>
</evidence>
<reference evidence="8" key="1">
    <citation type="submission" date="2015-02" db="EMBL/GenBank/DDBJ databases">
        <title>A transcriptome of Wollemia nobilis - a relic of Gondwana.</title>
        <authorList>
            <person name="Chia J.Y."/>
            <person name="Leong Y.S."/>
            <person name="Abdul Karim S."/>
            <person name="Wan Azmi N."/>
            <person name="Hercus R."/>
            <person name="Croft L."/>
        </authorList>
    </citation>
    <scope>NUCLEOTIDE SEQUENCE</scope>
    <source>
        <strain evidence="8">MaeBrown</strain>
        <tissue evidence="8">Leaf</tissue>
    </source>
</reference>
<dbReference type="EMBL" id="GCHU01019350">
    <property type="protein sequence ID" value="JAG86053.1"/>
    <property type="molecule type" value="Transcribed_RNA"/>
</dbReference>
<dbReference type="InterPro" id="IPR006634">
    <property type="entry name" value="TLC-dom"/>
</dbReference>
<evidence type="ECO:0000256" key="5">
    <source>
        <dbReference type="PROSITE-ProRule" id="PRU00205"/>
    </source>
</evidence>
<comment type="subcellular location">
    <subcellularLocation>
        <location evidence="1">Membrane</location>
        <topology evidence="1">Multi-pass membrane protein</topology>
    </subcellularLocation>
</comment>
<dbReference type="AlphaFoldDB" id="A0A0C9S5F3"/>